<evidence type="ECO:0000256" key="2">
    <source>
        <dbReference type="ARBA" id="ARBA00009457"/>
    </source>
</evidence>
<keyword evidence="4 8" id="KW-1133">Transmembrane helix</keyword>
<evidence type="ECO:0000313" key="10">
    <source>
        <dbReference type="Proteomes" id="UP001152885"/>
    </source>
</evidence>
<keyword evidence="3 8" id="KW-0812">Transmembrane</keyword>
<feature type="compositionally biased region" description="Basic and acidic residues" evidence="7">
    <location>
        <begin position="1"/>
        <end position="11"/>
    </location>
</feature>
<feature type="region of interest" description="Disordered" evidence="7">
    <location>
        <begin position="422"/>
        <end position="443"/>
    </location>
</feature>
<evidence type="ECO:0000256" key="8">
    <source>
        <dbReference type="SAM" id="Phobius"/>
    </source>
</evidence>
<dbReference type="PIRSF" id="PIRSF015840">
    <property type="entry name" value="DUF284_TM_euk"/>
    <property type="match status" value="1"/>
</dbReference>
<dbReference type="Pfam" id="PF03381">
    <property type="entry name" value="CDC50"/>
    <property type="match status" value="1"/>
</dbReference>
<feature type="compositionally biased region" description="Basic and acidic residues" evidence="7">
    <location>
        <begin position="46"/>
        <end position="57"/>
    </location>
</feature>
<evidence type="ECO:0000256" key="1">
    <source>
        <dbReference type="ARBA" id="ARBA00004370"/>
    </source>
</evidence>
<dbReference type="OrthoDB" id="340608at2759"/>
<dbReference type="InterPro" id="IPR005045">
    <property type="entry name" value="CDC50/LEM3_fam"/>
</dbReference>
<feature type="transmembrane region" description="Helical" evidence="8">
    <location>
        <begin position="379"/>
        <end position="404"/>
    </location>
</feature>
<keyword evidence="5 6" id="KW-0472">Membrane</keyword>
<dbReference type="EMBL" id="CANTUO010000001">
    <property type="protein sequence ID" value="CAI5756520.1"/>
    <property type="molecule type" value="Genomic_DNA"/>
</dbReference>
<keyword evidence="10" id="KW-1185">Reference proteome</keyword>
<comment type="similarity">
    <text evidence="2 6">Belongs to the CDC50/LEM3 family.</text>
</comment>
<comment type="subcellular location">
    <subcellularLocation>
        <location evidence="1">Membrane</location>
    </subcellularLocation>
</comment>
<evidence type="ECO:0000256" key="5">
    <source>
        <dbReference type="ARBA" id="ARBA00023136"/>
    </source>
</evidence>
<evidence type="ECO:0000256" key="4">
    <source>
        <dbReference type="ARBA" id="ARBA00022989"/>
    </source>
</evidence>
<accession>A0A9W4TTV4</accession>
<dbReference type="GO" id="GO:0045332">
    <property type="term" value="P:phospholipid translocation"/>
    <property type="evidence" value="ECO:0007669"/>
    <property type="project" value="UniProtKB-UniRule"/>
</dbReference>
<evidence type="ECO:0000256" key="7">
    <source>
        <dbReference type="SAM" id="MobiDB-lite"/>
    </source>
</evidence>
<sequence>MNTDQTIEHYSNHPYNNAENVNTPPINQNEARYDSDTSSISEDEPLNDKKEKSRKPSDNAFRQQRLKAYNPVLTAKTVIPLLIAIAIVFVPLGAAMWYASDKIEDITIDYSRCTALATSDYWQPIPDNFTAFNFRKKFDGFQPDFRWRIGKDDSQLFDEDQFVCQIQFQVLERMKGPIYVYYRLENFYANHRRYVKSFSEDQLNGKAASLSDIKDTVGQNCEPLSQRDGKRIYPCGLIANSLFNDTFSERLEAVNGTSSNNTVELTKEGIAWATDKNRFKKTKYNYTEVVPPPNWYKKYPNGYNETNMPDISTWYDFQNWMRPAALSTFNKLVLRNDSASLEPGWYQMNIGMHFPVLRYGGKKYLYISQRSVIGGKNDFLGISWMVGGGICFILGLALLVINFVKPRKTGDVNLLSWNQEKAKRDEQAATAFSSGSKVNDYEN</sequence>
<reference evidence="9" key="1">
    <citation type="submission" date="2022-12" db="EMBL/GenBank/DDBJ databases">
        <authorList>
            <person name="Brejova B."/>
        </authorList>
    </citation>
    <scope>NUCLEOTIDE SEQUENCE</scope>
</reference>
<organism evidence="9 10">
    <name type="scientific">Candida verbasci</name>
    <dbReference type="NCBI Taxonomy" id="1227364"/>
    <lineage>
        <taxon>Eukaryota</taxon>
        <taxon>Fungi</taxon>
        <taxon>Dikarya</taxon>
        <taxon>Ascomycota</taxon>
        <taxon>Saccharomycotina</taxon>
        <taxon>Pichiomycetes</taxon>
        <taxon>Debaryomycetaceae</taxon>
        <taxon>Candida/Lodderomyces clade</taxon>
        <taxon>Candida</taxon>
    </lineage>
</organism>
<proteinExistence type="inferred from homology"/>
<feature type="transmembrane region" description="Helical" evidence="8">
    <location>
        <begin position="77"/>
        <end position="99"/>
    </location>
</feature>
<evidence type="ECO:0000256" key="6">
    <source>
        <dbReference type="PIRNR" id="PIRNR015840"/>
    </source>
</evidence>
<gene>
    <name evidence="9" type="ORF">CANVERA_P1038</name>
</gene>
<feature type="compositionally biased region" description="Polar residues" evidence="7">
    <location>
        <begin position="12"/>
        <end position="40"/>
    </location>
</feature>
<dbReference type="GO" id="GO:0005794">
    <property type="term" value="C:Golgi apparatus"/>
    <property type="evidence" value="ECO:0007669"/>
    <property type="project" value="TreeGrafter"/>
</dbReference>
<evidence type="ECO:0000313" key="9">
    <source>
        <dbReference type="EMBL" id="CAI5756520.1"/>
    </source>
</evidence>
<name>A0A9W4TTV4_9ASCO</name>
<dbReference type="GO" id="GO:0005886">
    <property type="term" value="C:plasma membrane"/>
    <property type="evidence" value="ECO:0007669"/>
    <property type="project" value="TreeGrafter"/>
</dbReference>
<feature type="region of interest" description="Disordered" evidence="7">
    <location>
        <begin position="1"/>
        <end position="59"/>
    </location>
</feature>
<dbReference type="GO" id="GO:0005783">
    <property type="term" value="C:endoplasmic reticulum"/>
    <property type="evidence" value="ECO:0007669"/>
    <property type="project" value="TreeGrafter"/>
</dbReference>
<comment type="caution">
    <text evidence="9">The sequence shown here is derived from an EMBL/GenBank/DDBJ whole genome shotgun (WGS) entry which is preliminary data.</text>
</comment>
<dbReference type="PANTHER" id="PTHR10926:SF20">
    <property type="entry name" value="PHOSPHOLIPID-TRANSPORTING ATPASE ACCESSORY SUBUNIT LEM3"/>
    <property type="match status" value="1"/>
</dbReference>
<evidence type="ECO:0000256" key="3">
    <source>
        <dbReference type="ARBA" id="ARBA00022692"/>
    </source>
</evidence>
<evidence type="ECO:0008006" key="11">
    <source>
        <dbReference type="Google" id="ProtNLM"/>
    </source>
</evidence>
<protein>
    <recommendedName>
        <fullName evidence="11">Alkylphosphocholine resistance protein LEM3</fullName>
    </recommendedName>
</protein>
<dbReference type="PANTHER" id="PTHR10926">
    <property type="entry name" value="CELL CYCLE CONTROL PROTEIN 50"/>
    <property type="match status" value="1"/>
</dbReference>
<dbReference type="Proteomes" id="UP001152885">
    <property type="component" value="Unassembled WGS sequence"/>
</dbReference>
<dbReference type="AlphaFoldDB" id="A0A9W4TTV4"/>